<evidence type="ECO:0000313" key="1">
    <source>
        <dbReference type="EMBL" id="MBC6451305.1"/>
    </source>
</evidence>
<protein>
    <submittedName>
        <fullName evidence="1">Uncharacterized protein</fullName>
    </submittedName>
</protein>
<dbReference type="Proteomes" id="UP000734823">
    <property type="component" value="Unassembled WGS sequence"/>
</dbReference>
<evidence type="ECO:0000313" key="2">
    <source>
        <dbReference type="Proteomes" id="UP000734823"/>
    </source>
</evidence>
<keyword evidence="2" id="KW-1185">Reference proteome</keyword>
<accession>A0ABR7LF40</accession>
<sequence>MVQTVEPTPSIARSMCESYRILFGWATSVDLESGELQLAVGDPVDALIIPAGFAGEVNLMLKVRMQRAPVIVVPGSPTKWMFLTGPRTQLRESTFAAMVRNRVEWLDKGSKIMLPVGPTSPVRWLEGGPTVGHELPLWTTIIAAARSAAAMGAW</sequence>
<organism evidence="1 2">
    <name type="scientific">Actinokineospora xionganensis</name>
    <dbReference type="NCBI Taxonomy" id="2684470"/>
    <lineage>
        <taxon>Bacteria</taxon>
        <taxon>Bacillati</taxon>
        <taxon>Actinomycetota</taxon>
        <taxon>Actinomycetes</taxon>
        <taxon>Pseudonocardiales</taxon>
        <taxon>Pseudonocardiaceae</taxon>
        <taxon>Actinokineospora</taxon>
    </lineage>
</organism>
<reference evidence="1 2" key="1">
    <citation type="submission" date="2020-06" db="EMBL/GenBank/DDBJ databases">
        <title>Actinokineospora xiongansis sp. nov., isolated from soil of Baiyangdian.</title>
        <authorList>
            <person name="Zhang X."/>
        </authorList>
    </citation>
    <scope>NUCLEOTIDE SEQUENCE [LARGE SCALE GENOMIC DNA]</scope>
    <source>
        <strain evidence="1 2">HBU206404</strain>
    </source>
</reference>
<gene>
    <name evidence="1" type="ORF">GPZ80_29510</name>
</gene>
<name>A0ABR7LF40_9PSEU</name>
<comment type="caution">
    <text evidence="1">The sequence shown here is derived from an EMBL/GenBank/DDBJ whole genome shotgun (WGS) entry which is preliminary data.</text>
</comment>
<proteinExistence type="predicted"/>
<dbReference type="RefSeq" id="WP_187224379.1">
    <property type="nucleotide sequence ID" value="NZ_JABVED010000027.1"/>
</dbReference>
<dbReference type="EMBL" id="JABVED010000027">
    <property type="protein sequence ID" value="MBC6451305.1"/>
    <property type="molecule type" value="Genomic_DNA"/>
</dbReference>